<name>A0A0D2L775_HYPSF</name>
<dbReference type="AlphaFoldDB" id="A0A0D2L775"/>
<organism evidence="2 3">
    <name type="scientific">Hypholoma sublateritium (strain FD-334 SS-4)</name>
    <dbReference type="NCBI Taxonomy" id="945553"/>
    <lineage>
        <taxon>Eukaryota</taxon>
        <taxon>Fungi</taxon>
        <taxon>Dikarya</taxon>
        <taxon>Basidiomycota</taxon>
        <taxon>Agaricomycotina</taxon>
        <taxon>Agaricomycetes</taxon>
        <taxon>Agaricomycetidae</taxon>
        <taxon>Agaricales</taxon>
        <taxon>Agaricineae</taxon>
        <taxon>Strophariaceae</taxon>
        <taxon>Hypholoma</taxon>
    </lineage>
</organism>
<proteinExistence type="predicted"/>
<dbReference type="STRING" id="945553.A0A0D2L775"/>
<feature type="domain" description="Fungal-type protein kinase" evidence="1">
    <location>
        <begin position="71"/>
        <end position="197"/>
    </location>
</feature>
<evidence type="ECO:0000313" key="3">
    <source>
        <dbReference type="Proteomes" id="UP000054270"/>
    </source>
</evidence>
<dbReference type="InterPro" id="IPR040976">
    <property type="entry name" value="Pkinase_fungal"/>
</dbReference>
<dbReference type="Pfam" id="PF17667">
    <property type="entry name" value="Pkinase_fungal"/>
    <property type="match status" value="1"/>
</dbReference>
<evidence type="ECO:0000313" key="2">
    <source>
        <dbReference type="EMBL" id="KJA22952.1"/>
    </source>
</evidence>
<accession>A0A0D2L775</accession>
<sequence length="302" mass="34439">MAPLYHLTDEDVAVSVRESGIIPNDLHRFVKTRPSGDELEKYGIYPLRLHFGLRIDAGCAGKRTERKPHFVGITHFASKHELISVLIDAVKIHKSIVKRKHTLSDISIENIVISTRDPSEFYAGGALKGAHVPGDHSKIARVGFFVNQTAEGKKIVHRDPAASRSFKSLDELICADTFRRQPHHDFESLFYMLLWICINYDGPKGRARKHFVLAETPLHCWYNGESDYWIGVVKRDSFHRRDLFETEILGLIAPYFEDLKPLLRRLWRAFFGELPGKTNSNEVTHGEMIGIFQQALDVPAKL</sequence>
<dbReference type="EMBL" id="KN817546">
    <property type="protein sequence ID" value="KJA22952.1"/>
    <property type="molecule type" value="Genomic_DNA"/>
</dbReference>
<dbReference type="OMA" id="LLWICIN"/>
<reference evidence="3" key="1">
    <citation type="submission" date="2014-04" db="EMBL/GenBank/DDBJ databases">
        <title>Evolutionary Origins and Diversification of the Mycorrhizal Mutualists.</title>
        <authorList>
            <consortium name="DOE Joint Genome Institute"/>
            <consortium name="Mycorrhizal Genomics Consortium"/>
            <person name="Kohler A."/>
            <person name="Kuo A."/>
            <person name="Nagy L.G."/>
            <person name="Floudas D."/>
            <person name="Copeland A."/>
            <person name="Barry K.W."/>
            <person name="Cichocki N."/>
            <person name="Veneault-Fourrey C."/>
            <person name="LaButti K."/>
            <person name="Lindquist E.A."/>
            <person name="Lipzen A."/>
            <person name="Lundell T."/>
            <person name="Morin E."/>
            <person name="Murat C."/>
            <person name="Riley R."/>
            <person name="Ohm R."/>
            <person name="Sun H."/>
            <person name="Tunlid A."/>
            <person name="Henrissat B."/>
            <person name="Grigoriev I.V."/>
            <person name="Hibbett D.S."/>
            <person name="Martin F."/>
        </authorList>
    </citation>
    <scope>NUCLEOTIDE SEQUENCE [LARGE SCALE GENOMIC DNA]</scope>
    <source>
        <strain evidence="3">FD-334 SS-4</strain>
    </source>
</reference>
<protein>
    <recommendedName>
        <fullName evidence="1">Fungal-type protein kinase domain-containing protein</fullName>
    </recommendedName>
</protein>
<gene>
    <name evidence="2" type="ORF">HYPSUDRAFT_612047</name>
</gene>
<dbReference type="OrthoDB" id="3040568at2759"/>
<keyword evidence="3" id="KW-1185">Reference proteome</keyword>
<dbReference type="Proteomes" id="UP000054270">
    <property type="component" value="Unassembled WGS sequence"/>
</dbReference>
<evidence type="ECO:0000259" key="1">
    <source>
        <dbReference type="Pfam" id="PF17667"/>
    </source>
</evidence>